<reference evidence="1" key="1">
    <citation type="journal article" date="2009" name="PLoS Genet.">
        <title>Sequencing, mapping, and analysis of 27,455 maize full-length cDNAs.</title>
        <authorList>
            <person name="Soderlund C."/>
            <person name="Descour A."/>
            <person name="Kudrna D."/>
            <person name="Bomhoff M."/>
            <person name="Boyd L."/>
            <person name="Currie J."/>
            <person name="Angelova A."/>
            <person name="Collura K."/>
            <person name="Wissotski M."/>
            <person name="Ashley E."/>
            <person name="Morrow D."/>
            <person name="Fernandes J."/>
            <person name="Walbot V."/>
            <person name="Yu Y."/>
        </authorList>
    </citation>
    <scope>NUCLEOTIDE SEQUENCE</scope>
    <source>
        <strain evidence="1">B73</strain>
    </source>
</reference>
<organism evidence="1">
    <name type="scientific">Zea mays</name>
    <name type="common">Maize</name>
    <dbReference type="NCBI Taxonomy" id="4577"/>
    <lineage>
        <taxon>Eukaryota</taxon>
        <taxon>Viridiplantae</taxon>
        <taxon>Streptophyta</taxon>
        <taxon>Embryophyta</taxon>
        <taxon>Tracheophyta</taxon>
        <taxon>Spermatophyta</taxon>
        <taxon>Magnoliopsida</taxon>
        <taxon>Liliopsida</taxon>
        <taxon>Poales</taxon>
        <taxon>Poaceae</taxon>
        <taxon>PACMAD clade</taxon>
        <taxon>Panicoideae</taxon>
        <taxon>Andropogonodae</taxon>
        <taxon>Andropogoneae</taxon>
        <taxon>Tripsacinae</taxon>
        <taxon>Zea</taxon>
    </lineage>
</organism>
<protein>
    <submittedName>
        <fullName evidence="1">Uncharacterized protein</fullName>
    </submittedName>
</protein>
<dbReference type="EMBL" id="BT055344">
    <property type="protein sequence ID" value="ACL53951.1"/>
    <property type="molecule type" value="mRNA"/>
</dbReference>
<accession>B8A1A2</accession>
<proteinExistence type="evidence at transcript level"/>
<evidence type="ECO:0000313" key="1">
    <source>
        <dbReference type="EMBL" id="ACL53951.1"/>
    </source>
</evidence>
<name>B8A1A2_MAIZE</name>
<sequence>MAAWFHFHHGVH</sequence>